<evidence type="ECO:0000313" key="2">
    <source>
        <dbReference type="Proteomes" id="UP001153332"/>
    </source>
</evidence>
<keyword evidence="2" id="KW-1185">Reference proteome</keyword>
<reference evidence="1" key="1">
    <citation type="submission" date="2022-12" db="EMBL/GenBank/DDBJ databases">
        <title>Genome Sequence of Lasiodiplodia mahajangana.</title>
        <authorList>
            <person name="Buettner E."/>
        </authorList>
    </citation>
    <scope>NUCLEOTIDE SEQUENCE</scope>
    <source>
        <strain evidence="1">VT137</strain>
    </source>
</reference>
<name>A0ACC2JTP8_9PEZI</name>
<evidence type="ECO:0000313" key="1">
    <source>
        <dbReference type="EMBL" id="KAJ8130786.1"/>
    </source>
</evidence>
<gene>
    <name evidence="1" type="ORF">O1611_g2843</name>
</gene>
<accession>A0ACC2JTP8</accession>
<dbReference type="Proteomes" id="UP001153332">
    <property type="component" value="Unassembled WGS sequence"/>
</dbReference>
<protein>
    <submittedName>
        <fullName evidence="1">Uncharacterized protein</fullName>
    </submittedName>
</protein>
<comment type="caution">
    <text evidence="1">The sequence shown here is derived from an EMBL/GenBank/DDBJ whole genome shotgun (WGS) entry which is preliminary data.</text>
</comment>
<organism evidence="1 2">
    <name type="scientific">Lasiodiplodia mahajangana</name>
    <dbReference type="NCBI Taxonomy" id="1108764"/>
    <lineage>
        <taxon>Eukaryota</taxon>
        <taxon>Fungi</taxon>
        <taxon>Dikarya</taxon>
        <taxon>Ascomycota</taxon>
        <taxon>Pezizomycotina</taxon>
        <taxon>Dothideomycetes</taxon>
        <taxon>Dothideomycetes incertae sedis</taxon>
        <taxon>Botryosphaeriales</taxon>
        <taxon>Botryosphaeriaceae</taxon>
        <taxon>Lasiodiplodia</taxon>
    </lineage>
</organism>
<proteinExistence type="predicted"/>
<sequence>MRRGWYLAQDLIPVGPSDDDDDDDGPCRLPCGRLVCGSHGLVRCIRCHSDYSFMHGLPDEDEDELRSLDDEIFKMYTKLSSGARRRFRFRYGNPPLPDRPRTHVNRTSYQGIPFAAAPSLGFHTVGLAISAISLDALKQDEKQDKVDDDDDDEFLNPPRVLGKGRVFPTRFTPPSHVIKPTELFPSGSTDTSFARYMRRNGPQTLLFLTDGACLNNGQPNPKAGYAFVYGPGAGDGPTVVADRLENKGPFGERGNQSSNRAELRAVIAALRFRPWDREGFKVIVIATDSEYVSRGSTMWTKTWVKNDWRKSNGSEVKNSDLWGLLLGEAEKYHDKGVSIQFWRIPREWNTVADEAAKKAAEQPVIEKWLDPLGFLC</sequence>
<dbReference type="EMBL" id="JAPUUL010000424">
    <property type="protein sequence ID" value="KAJ8130786.1"/>
    <property type="molecule type" value="Genomic_DNA"/>
</dbReference>